<dbReference type="PANTHER" id="PTHR12385">
    <property type="entry name" value="CHOLINE TRANSPORTER-LIKE (SLC FAMILY 44)"/>
    <property type="match status" value="1"/>
</dbReference>
<keyword evidence="4 6" id="KW-1133">Transmembrane helix</keyword>
<keyword evidence="3 6" id="KW-0812">Transmembrane</keyword>
<evidence type="ECO:0000256" key="3">
    <source>
        <dbReference type="ARBA" id="ARBA00022692"/>
    </source>
</evidence>
<name>A0A8R2NRI2_ACYPI</name>
<reference evidence="9" key="1">
    <citation type="submission" date="2010-06" db="EMBL/GenBank/DDBJ databases">
        <authorList>
            <person name="Jiang H."/>
            <person name="Abraham K."/>
            <person name="Ali S."/>
            <person name="Alsbrooks S.L."/>
            <person name="Anim B.N."/>
            <person name="Anosike U.S."/>
            <person name="Attaway T."/>
            <person name="Bandaranaike D.P."/>
            <person name="Battles P.K."/>
            <person name="Bell S.N."/>
            <person name="Bell A.V."/>
            <person name="Beltran B."/>
            <person name="Bickham C."/>
            <person name="Bustamante Y."/>
            <person name="Caleb T."/>
            <person name="Canada A."/>
            <person name="Cardenas V."/>
            <person name="Carter K."/>
            <person name="Chacko J."/>
            <person name="Chandrabose M.N."/>
            <person name="Chavez D."/>
            <person name="Chavez A."/>
            <person name="Chen L."/>
            <person name="Chu H.-S."/>
            <person name="Claassen K.J."/>
            <person name="Cockrell R."/>
            <person name="Collins M."/>
            <person name="Cooper J.A."/>
            <person name="Cree A."/>
            <person name="Curry S.M."/>
            <person name="Da Y."/>
            <person name="Dao M.D."/>
            <person name="Das B."/>
            <person name="Davila M.-L."/>
            <person name="Davy-Carroll L."/>
            <person name="Denson S."/>
            <person name="Dinh H."/>
            <person name="Ebong V.E."/>
            <person name="Edwards J.R."/>
            <person name="Egan A."/>
            <person name="El-Daye J."/>
            <person name="Escobedo L."/>
            <person name="Fernandez S."/>
            <person name="Fernando P.R."/>
            <person name="Flagg N."/>
            <person name="Forbes L.D."/>
            <person name="Fowler R.G."/>
            <person name="Fu Q."/>
            <person name="Gabisi R.A."/>
            <person name="Ganer J."/>
            <person name="Garbino Pronczuk A."/>
            <person name="Garcia R.M."/>
            <person name="Garner T."/>
            <person name="Garrett T.E."/>
            <person name="Gonzalez D.A."/>
            <person name="Hamid H."/>
            <person name="Hawkins E.S."/>
            <person name="Hirani K."/>
            <person name="Hogues M.E."/>
            <person name="Hollins B."/>
            <person name="Hsiao C.-H."/>
            <person name="Jabil R."/>
            <person name="James M.L."/>
            <person name="Jhangiani S.N."/>
            <person name="Johnson B."/>
            <person name="Johnson Q."/>
            <person name="Joshi V."/>
            <person name="Kalu J.B."/>
            <person name="Kam C."/>
            <person name="Kashfia A."/>
            <person name="Keebler J."/>
            <person name="Kisamo H."/>
            <person name="Kovar C.L."/>
            <person name="Lago L.A."/>
            <person name="Lai C.-Y."/>
            <person name="Laidlaw J."/>
            <person name="Lara F."/>
            <person name="Le T.-K."/>
            <person name="Lee S.L."/>
            <person name="Legall F.H."/>
            <person name="Lemon S.J."/>
            <person name="Lewis L.R."/>
            <person name="Li B."/>
            <person name="Liu Y."/>
            <person name="Liu Y.-S."/>
            <person name="Lopez J."/>
            <person name="Lozado R.J."/>
            <person name="Lu J."/>
            <person name="Madu R.C."/>
            <person name="Maheshwari M."/>
            <person name="Maheshwari R."/>
            <person name="Malloy K."/>
            <person name="Martinez E."/>
            <person name="Mathew T."/>
            <person name="Mercado I.C."/>
            <person name="Mercado C."/>
            <person name="Meyer B."/>
            <person name="Montgomery K."/>
            <person name="Morgan M.B."/>
            <person name="Munidasa M."/>
            <person name="Nazareth L.V."/>
            <person name="Nelson J."/>
            <person name="Ng B.M."/>
            <person name="Nguyen N.B."/>
            <person name="Nguyen P.Q."/>
            <person name="Nguyen T."/>
            <person name="Obregon M."/>
            <person name="Okwuonu G.O."/>
            <person name="Onwere C.G."/>
            <person name="Orozco G."/>
            <person name="Parra A."/>
            <person name="Patel S."/>
            <person name="Patil S."/>
            <person name="Perez A."/>
            <person name="Perez Y."/>
            <person name="Pham C."/>
            <person name="Primus E.L."/>
            <person name="Pu L.-L."/>
            <person name="Puazo M."/>
            <person name="Qin X."/>
            <person name="Quiroz J.B."/>
            <person name="Reese J."/>
            <person name="Richards S."/>
            <person name="Rives C.M."/>
            <person name="Robberts R."/>
            <person name="Ruiz S.J."/>
            <person name="Ruiz M.J."/>
            <person name="Santibanez J."/>
            <person name="Schneider B.W."/>
            <person name="Sisson I."/>
            <person name="Smith M."/>
            <person name="Sodergren E."/>
            <person name="Song X.-Z."/>
            <person name="Song B.B."/>
            <person name="Summersgill H."/>
            <person name="Thelus R."/>
            <person name="Thornton R.D."/>
            <person name="Trejos Z.Y."/>
            <person name="Usmani K."/>
            <person name="Vattathil S."/>
            <person name="Villasana D."/>
            <person name="Walker D.L."/>
            <person name="Wang S."/>
            <person name="Wang K."/>
            <person name="White C.S."/>
            <person name="Williams A.C."/>
            <person name="Williamson J."/>
            <person name="Wilson K."/>
            <person name="Woghiren I.O."/>
            <person name="Woodworth J.R."/>
            <person name="Worley K.C."/>
            <person name="Wright R.A."/>
            <person name="Wu W."/>
            <person name="Young L."/>
            <person name="Zhang L."/>
            <person name="Zhang J."/>
            <person name="Zhu Y."/>
            <person name="Muzny D.M."/>
            <person name="Weinstock G."/>
            <person name="Gibbs R.A."/>
        </authorList>
    </citation>
    <scope>NUCLEOTIDE SEQUENCE [LARGE SCALE GENOMIC DNA]</scope>
    <source>
        <strain evidence="9">LSR1</strain>
    </source>
</reference>
<comment type="similarity">
    <text evidence="2 6">Belongs to the CTL (choline transporter-like) family.</text>
</comment>
<evidence type="ECO:0000256" key="4">
    <source>
        <dbReference type="ARBA" id="ARBA00022989"/>
    </source>
</evidence>
<feature type="chain" id="PRO_5035946724" description="Choline transporter-like protein" evidence="7">
    <location>
        <begin position="22"/>
        <end position="318"/>
    </location>
</feature>
<comment type="subcellular location">
    <subcellularLocation>
        <location evidence="6">Cell membrane</location>
        <topology evidence="6">Multi-pass membrane protein</topology>
    </subcellularLocation>
    <subcellularLocation>
        <location evidence="1">Membrane</location>
        <topology evidence="1">Multi-pass membrane protein</topology>
    </subcellularLocation>
</comment>
<evidence type="ECO:0000256" key="2">
    <source>
        <dbReference type="ARBA" id="ARBA00007168"/>
    </source>
</evidence>
<evidence type="ECO:0000313" key="9">
    <source>
        <dbReference type="Proteomes" id="UP000007819"/>
    </source>
</evidence>
<comment type="function">
    <text evidence="6">Choline transporter.</text>
</comment>
<dbReference type="Pfam" id="PF04515">
    <property type="entry name" value="Choline_transpo"/>
    <property type="match status" value="1"/>
</dbReference>
<evidence type="ECO:0000256" key="6">
    <source>
        <dbReference type="RuleBase" id="RU368066"/>
    </source>
</evidence>
<dbReference type="GO" id="GO:0005886">
    <property type="term" value="C:plasma membrane"/>
    <property type="evidence" value="ECO:0007669"/>
    <property type="project" value="UniProtKB-SubCell"/>
</dbReference>
<evidence type="ECO:0000256" key="5">
    <source>
        <dbReference type="ARBA" id="ARBA00023136"/>
    </source>
</evidence>
<feature type="transmembrane region" description="Helical" evidence="6">
    <location>
        <begin position="239"/>
        <end position="261"/>
    </location>
</feature>
<dbReference type="PANTHER" id="PTHR12385:SF96">
    <property type="entry name" value="CHOLINE TRANSPORTER-LIKE PROTEIN"/>
    <property type="match status" value="1"/>
</dbReference>
<dbReference type="OrthoDB" id="420519at2759"/>
<evidence type="ECO:0000256" key="1">
    <source>
        <dbReference type="ARBA" id="ARBA00004141"/>
    </source>
</evidence>
<keyword evidence="9" id="KW-1185">Reference proteome</keyword>
<dbReference type="AlphaFoldDB" id="A0A8R2NRI2"/>
<organism evidence="8 9">
    <name type="scientific">Acyrthosiphon pisum</name>
    <name type="common">Pea aphid</name>
    <dbReference type="NCBI Taxonomy" id="7029"/>
    <lineage>
        <taxon>Eukaryota</taxon>
        <taxon>Metazoa</taxon>
        <taxon>Ecdysozoa</taxon>
        <taxon>Arthropoda</taxon>
        <taxon>Hexapoda</taxon>
        <taxon>Insecta</taxon>
        <taxon>Pterygota</taxon>
        <taxon>Neoptera</taxon>
        <taxon>Paraneoptera</taxon>
        <taxon>Hemiptera</taxon>
        <taxon>Sternorrhyncha</taxon>
        <taxon>Aphidomorpha</taxon>
        <taxon>Aphidoidea</taxon>
        <taxon>Aphididae</taxon>
        <taxon>Macrosiphini</taxon>
        <taxon>Acyrthosiphon</taxon>
    </lineage>
</organism>
<evidence type="ECO:0000313" key="8">
    <source>
        <dbReference type="EnsemblMetazoa" id="XP_029344124.1"/>
    </source>
</evidence>
<keyword evidence="5 6" id="KW-0472">Membrane</keyword>
<dbReference type="RefSeq" id="XP_029344124.1">
    <property type="nucleotide sequence ID" value="XM_029488264.1"/>
</dbReference>
<accession>A0A8R2NRI2</accession>
<dbReference type="InterPro" id="IPR007603">
    <property type="entry name" value="Choline_transptr-like"/>
</dbReference>
<feature type="transmembrane region" description="Helical" evidence="6">
    <location>
        <begin position="181"/>
        <end position="207"/>
    </location>
</feature>
<feature type="transmembrane region" description="Helical" evidence="6">
    <location>
        <begin position="140"/>
        <end position="160"/>
    </location>
</feature>
<dbReference type="Proteomes" id="UP000007819">
    <property type="component" value="Chromosome A1"/>
</dbReference>
<feature type="transmembrane region" description="Helical" evidence="6">
    <location>
        <begin position="72"/>
        <end position="90"/>
    </location>
</feature>
<dbReference type="GO" id="GO:0022857">
    <property type="term" value="F:transmembrane transporter activity"/>
    <property type="evidence" value="ECO:0007669"/>
    <property type="project" value="UniProtKB-UniRule"/>
</dbReference>
<reference evidence="8" key="2">
    <citation type="submission" date="2022-06" db="UniProtKB">
        <authorList>
            <consortium name="EnsemblMetazoa"/>
        </authorList>
    </citation>
    <scope>IDENTIFICATION</scope>
</reference>
<sequence>MFMFVLIFEFVLVIYCASANASEDYFNQESLQICIPKPKSNESAIVNILNNAIGSQLSQEVIQDILHTKLEIMYLCIFAFIVSLVVVFLIPFFTCFVVWGVIHGVVVVSIGGTIYLWITWKEMSDFEINNNQVPQKFKYTYFSYALIATTFTITILLFIFKMRCHIAFVIQLHKESGKAISSMPILLLQPVGTFIFMCLSLNIWVYFGLIIEGSGYKQFEPLSRTIYYHKDDLMEFSKIYNIFVLIWIIQFIIGCQDMIIARCVSTWFFTRNKDDVTDPISCSIKYLLKHHLGSVTIRQCFANYLQNYSRRYLKTKYT</sequence>
<keyword evidence="7" id="KW-0732">Signal</keyword>
<protein>
    <recommendedName>
        <fullName evidence="6">Choline transporter-like protein</fullName>
    </recommendedName>
</protein>
<feature type="transmembrane region" description="Helical" evidence="6">
    <location>
        <begin position="97"/>
        <end position="120"/>
    </location>
</feature>
<dbReference type="EnsemblMetazoa" id="XM_029488264.1">
    <property type="protein sequence ID" value="XP_029344124.1"/>
    <property type="gene ID" value="LOC107884694"/>
</dbReference>
<dbReference type="GeneID" id="107884694"/>
<dbReference type="KEGG" id="api:107884694"/>
<evidence type="ECO:0000256" key="7">
    <source>
        <dbReference type="SAM" id="SignalP"/>
    </source>
</evidence>
<comment type="caution">
    <text evidence="6">Lacks conserved residue(s) required for the propagation of feature annotation.</text>
</comment>
<proteinExistence type="inferred from homology"/>
<feature type="signal peptide" evidence="7">
    <location>
        <begin position="1"/>
        <end position="21"/>
    </location>
</feature>